<reference evidence="9 10" key="2">
    <citation type="journal article" date="2016" name="Environ. Microbiol.">
        <title>The revisited genome of Pseudomonas putida KT2440 enlightens its value as a robust metabolic chassis.</title>
        <authorList>
            <person name="Belda E."/>
            <person name="van Heck R.G."/>
            <person name="Lopez-Sanchez M.J."/>
            <person name="Cruveiller S."/>
            <person name="Barbe V."/>
            <person name="Fraser C."/>
            <person name="Klenk H.P."/>
            <person name="Petersen J."/>
            <person name="Morgat A."/>
            <person name="Nikel P.I."/>
            <person name="Vallenet D."/>
            <person name="Rouy Z."/>
            <person name="Sekowska A."/>
            <person name="Martins Dos Santos V.A."/>
            <person name="de Lorenzo V."/>
            <person name="Danchin A."/>
            <person name="Medigue C."/>
        </authorList>
    </citation>
    <scope>NUCLEOTIDE SEQUENCE [LARGE SCALE GENOMIC DNA]</scope>
    <source>
        <strain evidence="10">ATCC 47054 / DSM 6125 / CFBP 8728 / NCIMB 11950 / KT2440</strain>
    </source>
</reference>
<dbReference type="PATRIC" id="fig|160488.4.peg.967"/>
<dbReference type="Gene3D" id="2.40.420.20">
    <property type="match status" value="1"/>
</dbReference>
<evidence type="ECO:0000256" key="5">
    <source>
        <dbReference type="SAM" id="Phobius"/>
    </source>
</evidence>
<dbReference type="eggNOG" id="COG0845">
    <property type="taxonomic scope" value="Bacteria"/>
</dbReference>
<dbReference type="NCBIfam" id="TIGR01730">
    <property type="entry name" value="RND_mfp"/>
    <property type="match status" value="1"/>
</dbReference>
<comment type="subcellular location">
    <subcellularLocation>
        <location evidence="1">Cell envelope</location>
    </subcellularLocation>
</comment>
<evidence type="ECO:0000313" key="9">
    <source>
        <dbReference type="EMBL" id="AAN66532.1"/>
    </source>
</evidence>
<dbReference type="GO" id="GO:0015562">
    <property type="term" value="F:efflux transmembrane transporter activity"/>
    <property type="evidence" value="ECO:0007669"/>
    <property type="project" value="TreeGrafter"/>
</dbReference>
<keyword evidence="4" id="KW-0175">Coiled coil</keyword>
<gene>
    <name evidence="9" type="ordered locus">PP_0907</name>
</gene>
<keyword evidence="5" id="KW-0812">Transmembrane</keyword>
<feature type="domain" description="Multidrug resistance protein MdtA-like barrel-sandwich hybrid" evidence="6">
    <location>
        <begin position="91"/>
        <end position="210"/>
    </location>
</feature>
<protein>
    <submittedName>
        <fullName evidence="9">RND efflux membrane fusion protein-related protein</fullName>
    </submittedName>
</protein>
<keyword evidence="5" id="KW-1133">Transmembrane helix</keyword>
<dbReference type="Pfam" id="PF25954">
    <property type="entry name" value="Beta-barrel_RND_2"/>
    <property type="match status" value="1"/>
</dbReference>
<dbReference type="HOGENOM" id="CLU_018816_1_2_6"/>
<dbReference type="Pfam" id="PF25967">
    <property type="entry name" value="RND-MFP_C"/>
    <property type="match status" value="1"/>
</dbReference>
<feature type="domain" description="CusB-like beta-barrel" evidence="7">
    <location>
        <begin position="222"/>
        <end position="292"/>
    </location>
</feature>
<evidence type="ECO:0000256" key="2">
    <source>
        <dbReference type="ARBA" id="ARBA00009477"/>
    </source>
</evidence>
<dbReference type="InterPro" id="IPR058627">
    <property type="entry name" value="MdtA-like_C"/>
</dbReference>
<accession>Q88PE3</accession>
<dbReference type="GO" id="GO:1990281">
    <property type="term" value="C:efflux pump complex"/>
    <property type="evidence" value="ECO:0007669"/>
    <property type="project" value="TreeGrafter"/>
</dbReference>
<dbReference type="PaxDb" id="160488-PP_0907"/>
<comment type="similarity">
    <text evidence="2">Belongs to the membrane fusion protein (MFP) (TC 8.A.1) family.</text>
</comment>
<evidence type="ECO:0000256" key="1">
    <source>
        <dbReference type="ARBA" id="ARBA00004196"/>
    </source>
</evidence>
<feature type="transmembrane region" description="Helical" evidence="5">
    <location>
        <begin position="27"/>
        <end position="47"/>
    </location>
</feature>
<feature type="domain" description="Multidrug resistance protein MdtA-like C-terminal permuted SH3" evidence="8">
    <location>
        <begin position="345"/>
        <end position="375"/>
    </location>
</feature>
<dbReference type="PANTHER" id="PTHR30469:SF11">
    <property type="entry name" value="BLL4320 PROTEIN"/>
    <property type="match status" value="1"/>
</dbReference>
<dbReference type="OrthoDB" id="9806939at2"/>
<dbReference type="SUPFAM" id="SSF111369">
    <property type="entry name" value="HlyD-like secretion proteins"/>
    <property type="match status" value="1"/>
</dbReference>
<dbReference type="EMBL" id="AE015451">
    <property type="protein sequence ID" value="AAN66532.1"/>
    <property type="molecule type" value="Genomic_DNA"/>
</dbReference>
<dbReference type="KEGG" id="ppu:PP_0907"/>
<keyword evidence="10" id="KW-1185">Reference proteome</keyword>
<dbReference type="STRING" id="160488.PP_0907"/>
<proteinExistence type="inferred from homology"/>
<dbReference type="Gene3D" id="1.10.287.470">
    <property type="entry name" value="Helix hairpin bin"/>
    <property type="match status" value="1"/>
</dbReference>
<dbReference type="InterPro" id="IPR058792">
    <property type="entry name" value="Beta-barrel_RND_2"/>
</dbReference>
<dbReference type="Proteomes" id="UP000000556">
    <property type="component" value="Chromosome"/>
</dbReference>
<dbReference type="FunFam" id="2.40.30.170:FF:000010">
    <property type="entry name" value="Efflux RND transporter periplasmic adaptor subunit"/>
    <property type="match status" value="1"/>
</dbReference>
<dbReference type="Pfam" id="PF25917">
    <property type="entry name" value="BSH_RND"/>
    <property type="match status" value="1"/>
</dbReference>
<dbReference type="InterPro" id="IPR058625">
    <property type="entry name" value="MdtA-like_BSH"/>
</dbReference>
<evidence type="ECO:0000259" key="6">
    <source>
        <dbReference type="Pfam" id="PF25917"/>
    </source>
</evidence>
<dbReference type="BioCyc" id="PPUT160488:G1G01-981-MONOMER"/>
<evidence type="ECO:0000256" key="3">
    <source>
        <dbReference type="ARBA" id="ARBA00022448"/>
    </source>
</evidence>
<dbReference type="PANTHER" id="PTHR30469">
    <property type="entry name" value="MULTIDRUG RESISTANCE PROTEIN MDTA"/>
    <property type="match status" value="1"/>
</dbReference>
<reference evidence="9 10" key="1">
    <citation type="journal article" date="2002" name="Environ. Microbiol.">
        <title>Complete genome sequence and comparative analysis of the metabolically versatile Pseudomonas putida KT2440.</title>
        <authorList>
            <person name="Nelson K.E."/>
            <person name="Weinel C."/>
            <person name="Paulsen I.T."/>
            <person name="Dodson R.J."/>
            <person name="Hilbert H."/>
            <person name="Martins dos Santos V.A."/>
            <person name="Fouts D.E."/>
            <person name="Gill S.R."/>
            <person name="Pop M."/>
            <person name="Holmes M."/>
            <person name="Brinkac L."/>
            <person name="Beanan M."/>
            <person name="DeBoy R.T."/>
            <person name="Daugherty S."/>
            <person name="Kolonay J."/>
            <person name="Madupu R."/>
            <person name="Nelson W."/>
            <person name="White O."/>
            <person name="Peterson J."/>
            <person name="Khouri H."/>
            <person name="Hance I."/>
            <person name="Chris Lee P."/>
            <person name="Holtzapple E."/>
            <person name="Scanlan D."/>
            <person name="Tran K."/>
            <person name="Moazzez A."/>
            <person name="Utterback T."/>
            <person name="Rizzo M."/>
            <person name="Lee K."/>
            <person name="Kosack D."/>
            <person name="Moestl D."/>
            <person name="Wedler H."/>
            <person name="Lauber J."/>
            <person name="Stjepandic D."/>
            <person name="Hoheisel J."/>
            <person name="Straetz M."/>
            <person name="Heim S."/>
            <person name="Kiewitz C."/>
            <person name="Eisen J.A."/>
            <person name="Timmis K.N."/>
            <person name="Dusterhoft A."/>
            <person name="Tummler B."/>
            <person name="Fraser C.M."/>
        </authorList>
    </citation>
    <scope>NUCLEOTIDE SEQUENCE [LARGE SCALE GENOMIC DNA]</scope>
    <source>
        <strain evidence="10">ATCC 47054 / DSM 6125 / CFBP 8728 / NCIMB 11950 / KT2440</strain>
    </source>
</reference>
<dbReference type="AlphaFoldDB" id="Q88PE3"/>
<organism evidence="9 10">
    <name type="scientific">Pseudomonas putida (strain ATCC 47054 / DSM 6125 / CFBP 8728 / NCIMB 11950 / KT2440)</name>
    <dbReference type="NCBI Taxonomy" id="160488"/>
    <lineage>
        <taxon>Bacteria</taxon>
        <taxon>Pseudomonadati</taxon>
        <taxon>Pseudomonadota</taxon>
        <taxon>Gammaproteobacteria</taxon>
        <taxon>Pseudomonadales</taxon>
        <taxon>Pseudomonadaceae</taxon>
        <taxon>Pseudomonas</taxon>
    </lineage>
</organism>
<evidence type="ECO:0000259" key="7">
    <source>
        <dbReference type="Pfam" id="PF25954"/>
    </source>
</evidence>
<name>Q88PE3_PSEPK</name>
<evidence type="ECO:0000313" key="10">
    <source>
        <dbReference type="Proteomes" id="UP000000556"/>
    </source>
</evidence>
<keyword evidence="5" id="KW-0472">Membrane</keyword>
<evidence type="ECO:0000259" key="8">
    <source>
        <dbReference type="Pfam" id="PF25967"/>
    </source>
</evidence>
<dbReference type="Gene3D" id="2.40.30.170">
    <property type="match status" value="1"/>
</dbReference>
<dbReference type="PhylomeDB" id="Q88PE3"/>
<sequence>MGRIARCRVEANNNCIQGTGPMLRRRMLIMLAVVLLIVLALGGYKAFSIYQQIQMFTAPKPPITVAAAMAEQRPWQERLPAVGSLKALQGVDLSLEVEGIVKSLHFDSGQQVKAGQLLLQLNDDQETALLGTALADLGLAKVDFGRGSQLVGDSAISRGEFDRLSSQYRRNQAVVEQLKAQKIKKRINAPFSGTIGIRQVDIGQYLAAGTVIATLQDTSSLYVDFNVPEQALPHLSLGQQVLVQVAAYPGQRFPGSLSAINPKVEETTRNLLVRATMANPDGKLLPGMFASLLILLPNPQPQVVVPESAITYTLYGNSVYVASPRKDKDGKPVYDDKGQPQLVAEQRTVKTGERRDGVVVVSEGLQAGEQVVTAGQLKLTPGAAIRIGQDNALKPEPGAAAKDSGG</sequence>
<evidence type="ECO:0000256" key="4">
    <source>
        <dbReference type="ARBA" id="ARBA00023054"/>
    </source>
</evidence>
<dbReference type="Gene3D" id="2.40.50.100">
    <property type="match status" value="1"/>
</dbReference>
<keyword evidence="3" id="KW-0813">Transport</keyword>
<dbReference type="InterPro" id="IPR006143">
    <property type="entry name" value="RND_pump_MFP"/>
</dbReference>